<dbReference type="Gene3D" id="2.30.30.40">
    <property type="entry name" value="SH3 Domains"/>
    <property type="match status" value="1"/>
</dbReference>
<evidence type="ECO:0000256" key="9">
    <source>
        <dbReference type="ARBA" id="ARBA00022777"/>
    </source>
</evidence>
<comment type="cofactor">
    <cofactor evidence="1">
        <name>Mg(2+)</name>
        <dbReference type="ChEBI" id="CHEBI:18420"/>
    </cofactor>
</comment>
<gene>
    <name evidence="20" type="ORF">GSTENG00035806001</name>
</gene>
<feature type="binding site" evidence="14 16">
    <location>
        <position position="199"/>
    </location>
    <ligand>
        <name>ATP</name>
        <dbReference type="ChEBI" id="CHEBI:30616"/>
    </ligand>
</feature>
<evidence type="ECO:0000256" key="13">
    <source>
        <dbReference type="PIRSR" id="PIRSR000556-1"/>
    </source>
</evidence>
<dbReference type="Pfam" id="PF14604">
    <property type="entry name" value="SH3_9"/>
    <property type="match status" value="1"/>
</dbReference>
<evidence type="ECO:0000313" key="20">
    <source>
        <dbReference type="EMBL" id="CAG13246.1"/>
    </source>
</evidence>
<dbReference type="Pfam" id="PF00069">
    <property type="entry name" value="Pkinase"/>
    <property type="match status" value="2"/>
</dbReference>
<evidence type="ECO:0000256" key="7">
    <source>
        <dbReference type="ARBA" id="ARBA00022737"/>
    </source>
</evidence>
<evidence type="ECO:0000256" key="4">
    <source>
        <dbReference type="ARBA" id="ARBA00022443"/>
    </source>
</evidence>
<sequence>MDVFKSPGACASTADETDVFRWPTPKNGTGARAEPDPAAPGFWTAVFDYEATADDELSLRKGDLVEVLSKDSLVSGDEGWWTGVIADRVGIFPSNYVIRGNGVQEEVRDPAEQQHPVPPLHREYPIVLHVETTEKPRQGAVSRPGALLRTARAWKATRLRSGELLEISFLELTLEEIIGVGGFGKVYRAVWQGSEVAVKAARRDPDEDPEQTLESVRQEAKLFAMLDHPNIMALLGVCLVEPNLCLVMEYARGGPLNRALAGKRIPPCTLVDWAVQIARGMFYLHSQAIVPIIHRDLKSSNIVISRFAQMDPLNPKPITADLSSVPPQAAFLIGGCSGTLGGARAAIGQLSGDQLGLLGSSRLPVVLILERVEMEDLSNKTLKITDFGLAREWHRTTKMSAAGTYAWMAPEVIRSSTFSKGSDIWSYGVLLWELLTGEVPFRGIDGLAVAYGVAMNKLALPVPSTCPEPFARLMEGKTGRSRDESGGTEGFAECVCFYTDCWSSDPHSRPQFPMILDQLTAIEESGFFDMPVESFRCLQDDWKVEIQEMFDQLRTKEKVKTDALMETCRRRPTFSPPPCQELRSWEEKLTQAALQQKCQEEALRRREQELAEREIHILERELNIIIHQLYQDKPHVERRQGKFRRHRLKLKDGNRISLPSDFQHKITVQASPSHERRRSLLSSGSSPPTSPALLPRLRAIQLAPREGCLAWCRSTEEEEDERRGSRKKGRSRRCGPYREHSADARYGPPPPFPKAETKPVLLYFRLPGGSVKPPHEGSRQRSCSAPNLRRSPRHSPAVPGVPSLVESGKSSFLLPNGNHGVAKNEDCGFAAEPEAAAAPSHLCIPPRNDEEEEGGDESGPADRAPVSAPCRRSPGAGRRSDLVLLGCGALLAAVGLGGDLLASARPEESVKPRWEGFFHRSGSQKRCASPPTRRLFRRESPRKARERGLPPSYTLLSLSSVSDCNSTRSLLRADSEEHLVFGPALPPPVSQRQACHAPLNPLVNTHLESFKRNPRQSLTPTHVPSAPSCSRALRRTPSDSAIKRNCPPSNLEPLPEKSTLENTGGFKCFNHDEVPRLPDPNLVFPPTPRRRCAPERPKTLDVAARPRPSPRLLMESGGRGNGQTHGSGESPAHTTSTETPPTVEFGRDPAALPNPAAPPTPAEAPTPFGNQNLLDQPDEGQFRDGTVPLCKAEIV</sequence>
<evidence type="ECO:0000256" key="15">
    <source>
        <dbReference type="PROSITE-ProRule" id="PRU00192"/>
    </source>
</evidence>
<dbReference type="InterPro" id="IPR008271">
    <property type="entry name" value="Ser/Thr_kinase_AS"/>
</dbReference>
<feature type="domain" description="SH3" evidence="18">
    <location>
        <begin position="38"/>
        <end position="102"/>
    </location>
</feature>
<dbReference type="EMBL" id="CAAE01015123">
    <property type="protein sequence ID" value="CAG13246.1"/>
    <property type="molecule type" value="Genomic_DNA"/>
</dbReference>
<proteinExistence type="inferred from homology"/>
<evidence type="ECO:0000256" key="16">
    <source>
        <dbReference type="PROSITE-ProRule" id="PRU10141"/>
    </source>
</evidence>
<reference evidence="20" key="2">
    <citation type="submission" date="2004-02" db="EMBL/GenBank/DDBJ databases">
        <authorList>
            <consortium name="Genoscope"/>
            <consortium name="Whitehead Institute Centre for Genome Research"/>
        </authorList>
    </citation>
    <scope>NUCLEOTIDE SEQUENCE</scope>
</reference>
<keyword evidence="10 14" id="KW-0067">ATP-binding</keyword>
<comment type="catalytic activity">
    <reaction evidence="11">
        <text>L-threonyl-[protein] + ATP = O-phospho-L-threonyl-[protein] + ADP + H(+)</text>
        <dbReference type="Rhea" id="RHEA:46608"/>
        <dbReference type="Rhea" id="RHEA-COMP:11060"/>
        <dbReference type="Rhea" id="RHEA-COMP:11605"/>
        <dbReference type="ChEBI" id="CHEBI:15378"/>
        <dbReference type="ChEBI" id="CHEBI:30013"/>
        <dbReference type="ChEBI" id="CHEBI:30616"/>
        <dbReference type="ChEBI" id="CHEBI:61977"/>
        <dbReference type="ChEBI" id="CHEBI:456216"/>
        <dbReference type="EC" id="2.7.11.25"/>
    </reaction>
</comment>
<comment type="similarity">
    <text evidence="2">Belongs to the protein kinase superfamily. STE Ser/Thr protein kinase family. MAP kinase kinase kinase subfamily.</text>
</comment>
<feature type="active site" description="Proton acceptor" evidence="13">
    <location>
        <position position="296"/>
    </location>
</feature>
<organism evidence="20">
    <name type="scientific">Tetraodon nigroviridis</name>
    <name type="common">Spotted green pufferfish</name>
    <name type="synonym">Chelonodon nigroviridis</name>
    <dbReference type="NCBI Taxonomy" id="99883"/>
    <lineage>
        <taxon>Eukaryota</taxon>
        <taxon>Metazoa</taxon>
        <taxon>Chordata</taxon>
        <taxon>Craniata</taxon>
        <taxon>Vertebrata</taxon>
        <taxon>Euteleostomi</taxon>
        <taxon>Actinopterygii</taxon>
        <taxon>Neopterygii</taxon>
        <taxon>Teleostei</taxon>
        <taxon>Neoteleostei</taxon>
        <taxon>Acanthomorphata</taxon>
        <taxon>Eupercaria</taxon>
        <taxon>Tetraodontiformes</taxon>
        <taxon>Tetradontoidea</taxon>
        <taxon>Tetraodontidae</taxon>
        <taxon>Tetraodon</taxon>
    </lineage>
</organism>
<keyword evidence="9" id="KW-0418">Kinase</keyword>
<evidence type="ECO:0000259" key="18">
    <source>
        <dbReference type="PROSITE" id="PS50002"/>
    </source>
</evidence>
<evidence type="ECO:0000256" key="1">
    <source>
        <dbReference type="ARBA" id="ARBA00001946"/>
    </source>
</evidence>
<dbReference type="SMART" id="SM00326">
    <property type="entry name" value="SH3"/>
    <property type="match status" value="1"/>
</dbReference>
<keyword evidence="6" id="KW-0808">Transferase</keyword>
<evidence type="ECO:0000256" key="17">
    <source>
        <dbReference type="SAM" id="MobiDB-lite"/>
    </source>
</evidence>
<feature type="binding site" evidence="14">
    <location>
        <begin position="178"/>
        <end position="186"/>
    </location>
    <ligand>
        <name>ATP</name>
        <dbReference type="ChEBI" id="CHEBI:30616"/>
    </ligand>
</feature>
<dbReference type="InterPro" id="IPR016231">
    <property type="entry name" value="MLK1-4"/>
</dbReference>
<dbReference type="PROSITE" id="PS00107">
    <property type="entry name" value="PROTEIN_KINASE_ATP"/>
    <property type="match status" value="1"/>
</dbReference>
<evidence type="ECO:0000256" key="12">
    <source>
        <dbReference type="ARBA" id="ARBA00048329"/>
    </source>
</evidence>
<dbReference type="InterPro" id="IPR017441">
    <property type="entry name" value="Protein_kinase_ATP_BS"/>
</dbReference>
<dbReference type="OrthoDB" id="339325at2759"/>
<dbReference type="AlphaFoldDB" id="Q4RED6"/>
<dbReference type="PROSITE" id="PS50011">
    <property type="entry name" value="PROTEIN_KINASE_DOM"/>
    <property type="match status" value="1"/>
</dbReference>
<comment type="catalytic activity">
    <reaction evidence="12">
        <text>L-seryl-[protein] + ATP = O-phospho-L-seryl-[protein] + ADP + H(+)</text>
        <dbReference type="Rhea" id="RHEA:17989"/>
        <dbReference type="Rhea" id="RHEA-COMP:9863"/>
        <dbReference type="Rhea" id="RHEA-COMP:11604"/>
        <dbReference type="ChEBI" id="CHEBI:15378"/>
        <dbReference type="ChEBI" id="CHEBI:29999"/>
        <dbReference type="ChEBI" id="CHEBI:30616"/>
        <dbReference type="ChEBI" id="CHEBI:83421"/>
        <dbReference type="ChEBI" id="CHEBI:456216"/>
        <dbReference type="EC" id="2.7.11.25"/>
    </reaction>
</comment>
<dbReference type="PROSITE" id="PS00108">
    <property type="entry name" value="PROTEIN_KINASE_ST"/>
    <property type="match status" value="1"/>
</dbReference>
<feature type="region of interest" description="Disordered" evidence="17">
    <location>
        <begin position="654"/>
        <end position="692"/>
    </location>
</feature>
<evidence type="ECO:0000256" key="2">
    <source>
        <dbReference type="ARBA" id="ARBA00006529"/>
    </source>
</evidence>
<evidence type="ECO:0000256" key="11">
    <source>
        <dbReference type="ARBA" id="ARBA00047559"/>
    </source>
</evidence>
<feature type="region of interest" description="Disordered" evidence="17">
    <location>
        <begin position="1013"/>
        <end position="1195"/>
    </location>
</feature>
<feature type="region of interest" description="Disordered" evidence="17">
    <location>
        <begin position="714"/>
        <end position="754"/>
    </location>
</feature>
<evidence type="ECO:0000259" key="19">
    <source>
        <dbReference type="PROSITE" id="PS50011"/>
    </source>
</evidence>
<evidence type="ECO:0000256" key="14">
    <source>
        <dbReference type="PIRSR" id="PIRSR000556-2"/>
    </source>
</evidence>
<dbReference type="GO" id="GO:0004706">
    <property type="term" value="F:JUN kinase kinase kinase activity"/>
    <property type="evidence" value="ECO:0007669"/>
    <property type="project" value="TreeGrafter"/>
</dbReference>
<name>Q4RED6_TETNG</name>
<feature type="compositionally biased region" description="Low complexity" evidence="17">
    <location>
        <begin position="680"/>
        <end position="692"/>
    </location>
</feature>
<dbReference type="InterPro" id="IPR035779">
    <property type="entry name" value="MLK1-3_SH3"/>
</dbReference>
<feature type="non-terminal residue" evidence="20">
    <location>
        <position position="1195"/>
    </location>
</feature>
<evidence type="ECO:0000256" key="8">
    <source>
        <dbReference type="ARBA" id="ARBA00022741"/>
    </source>
</evidence>
<dbReference type="FunFam" id="3.30.200.20:FF:000085">
    <property type="entry name" value="Mitogen-activated protein kinase kinase kinase"/>
    <property type="match status" value="1"/>
</dbReference>
<dbReference type="CDD" id="cd12059">
    <property type="entry name" value="SH3_MLK1-3"/>
    <property type="match status" value="1"/>
</dbReference>
<dbReference type="PIRSF" id="PIRSF000556">
    <property type="entry name" value="MAPKKK9_11"/>
    <property type="match status" value="1"/>
</dbReference>
<feature type="domain" description="Protein kinase" evidence="19">
    <location>
        <begin position="172"/>
        <end position="528"/>
    </location>
</feature>
<reference evidence="20" key="1">
    <citation type="journal article" date="2004" name="Nature">
        <title>Genome duplication in the teleost fish Tetraodon nigroviridis reveals the early vertebrate proto-karyotype.</title>
        <authorList>
            <person name="Jaillon O."/>
            <person name="Aury J.-M."/>
            <person name="Brunet F."/>
            <person name="Petit J.-L."/>
            <person name="Stange-Thomann N."/>
            <person name="Mauceli E."/>
            <person name="Bouneau L."/>
            <person name="Fischer C."/>
            <person name="Ozouf-Costaz C."/>
            <person name="Bernot A."/>
            <person name="Nicaud S."/>
            <person name="Jaffe D."/>
            <person name="Fisher S."/>
            <person name="Lutfalla G."/>
            <person name="Dossat C."/>
            <person name="Segurens B."/>
            <person name="Dasilva C."/>
            <person name="Salanoubat M."/>
            <person name="Levy M."/>
            <person name="Boudet N."/>
            <person name="Castellano S."/>
            <person name="Anthouard V."/>
            <person name="Jubin C."/>
            <person name="Castelli V."/>
            <person name="Katinka M."/>
            <person name="Vacherie B."/>
            <person name="Biemont C."/>
            <person name="Skalli Z."/>
            <person name="Cattolico L."/>
            <person name="Poulain J."/>
            <person name="De Berardinis V."/>
            <person name="Cruaud C."/>
            <person name="Duprat S."/>
            <person name="Brottier P."/>
            <person name="Coutanceau J.-P."/>
            <person name="Gouzy J."/>
            <person name="Parra G."/>
            <person name="Lardier G."/>
            <person name="Chapple C."/>
            <person name="McKernan K.J."/>
            <person name="McEwan P."/>
            <person name="Bosak S."/>
            <person name="Kellis M."/>
            <person name="Volff J.-N."/>
            <person name="Guigo R."/>
            <person name="Zody M.C."/>
            <person name="Mesirov J."/>
            <person name="Lindblad-Toh K."/>
            <person name="Birren B."/>
            <person name="Nusbaum C."/>
            <person name="Kahn D."/>
            <person name="Robinson-Rechavi M."/>
            <person name="Laudet V."/>
            <person name="Schachter V."/>
            <person name="Quetier F."/>
            <person name="Saurin W."/>
            <person name="Scarpelli C."/>
            <person name="Wincker P."/>
            <person name="Lander E.S."/>
            <person name="Weissenbach J."/>
            <person name="Roest Crollius H."/>
        </authorList>
    </citation>
    <scope>NUCLEOTIDE SEQUENCE [LARGE SCALE GENOMIC DNA]</scope>
</reference>
<dbReference type="SUPFAM" id="SSF50044">
    <property type="entry name" value="SH3-domain"/>
    <property type="match status" value="1"/>
</dbReference>
<evidence type="ECO:0000256" key="3">
    <source>
        <dbReference type="ARBA" id="ARBA00012406"/>
    </source>
</evidence>
<feature type="compositionally biased region" description="Basic residues" evidence="17">
    <location>
        <begin position="724"/>
        <end position="735"/>
    </location>
</feature>
<dbReference type="EC" id="2.7.11.25" evidence="3"/>
<feature type="compositionally biased region" description="Polar residues" evidence="17">
    <location>
        <begin position="1126"/>
        <end position="1140"/>
    </location>
</feature>
<dbReference type="PRINTS" id="PR00452">
    <property type="entry name" value="SH3DOMAIN"/>
</dbReference>
<dbReference type="InterPro" id="IPR051681">
    <property type="entry name" value="Ser/Thr_Kinases-Pseudokinases"/>
</dbReference>
<evidence type="ECO:0000256" key="5">
    <source>
        <dbReference type="ARBA" id="ARBA00022527"/>
    </source>
</evidence>
<dbReference type="PROSITE" id="PS50002">
    <property type="entry name" value="SH3"/>
    <property type="match status" value="1"/>
</dbReference>
<dbReference type="InterPro" id="IPR001452">
    <property type="entry name" value="SH3_domain"/>
</dbReference>
<keyword evidence="7" id="KW-0677">Repeat</keyword>
<feature type="region of interest" description="Disordered" evidence="17">
    <location>
        <begin position="838"/>
        <end position="876"/>
    </location>
</feature>
<protein>
    <recommendedName>
        <fullName evidence="3">mitogen-activated protein kinase kinase kinase</fullName>
        <ecNumber evidence="3">2.7.11.25</ecNumber>
    </recommendedName>
</protein>
<dbReference type="GO" id="GO:0005524">
    <property type="term" value="F:ATP binding"/>
    <property type="evidence" value="ECO:0007669"/>
    <property type="project" value="UniProtKB-UniRule"/>
</dbReference>
<keyword evidence="5" id="KW-0723">Serine/threonine-protein kinase</keyword>
<feature type="region of interest" description="Disordered" evidence="17">
    <location>
        <begin position="921"/>
        <end position="951"/>
    </location>
</feature>
<dbReference type="InterPro" id="IPR036028">
    <property type="entry name" value="SH3-like_dom_sf"/>
</dbReference>
<evidence type="ECO:0000256" key="10">
    <source>
        <dbReference type="ARBA" id="ARBA00022840"/>
    </source>
</evidence>
<dbReference type="InterPro" id="IPR011009">
    <property type="entry name" value="Kinase-like_dom_sf"/>
</dbReference>
<dbReference type="SMART" id="SM00220">
    <property type="entry name" value="S_TKc"/>
    <property type="match status" value="1"/>
</dbReference>
<dbReference type="InterPro" id="IPR000719">
    <property type="entry name" value="Prot_kinase_dom"/>
</dbReference>
<feature type="region of interest" description="Disordered" evidence="17">
    <location>
        <begin position="767"/>
        <end position="804"/>
    </location>
</feature>
<accession>Q4RED6</accession>
<dbReference type="Gene3D" id="1.10.510.10">
    <property type="entry name" value="Transferase(Phosphotransferase) domain 1"/>
    <property type="match status" value="1"/>
</dbReference>
<evidence type="ECO:0000256" key="6">
    <source>
        <dbReference type="ARBA" id="ARBA00022679"/>
    </source>
</evidence>
<dbReference type="Gene3D" id="3.30.200.20">
    <property type="entry name" value="Phosphorylase Kinase, domain 1"/>
    <property type="match status" value="1"/>
</dbReference>
<feature type="compositionally biased region" description="Basic and acidic residues" evidence="17">
    <location>
        <begin position="937"/>
        <end position="948"/>
    </location>
</feature>
<dbReference type="PANTHER" id="PTHR44329:SF35">
    <property type="entry name" value="MITOGEN-ACTIVATED PROTEIN KINASE KINASE KINASE 9"/>
    <property type="match status" value="1"/>
</dbReference>
<comment type="caution">
    <text evidence="20">The sequence shown here is derived from an EMBL/GenBank/DDBJ whole genome shotgun (WGS) entry which is preliminary data.</text>
</comment>
<feature type="compositionally biased region" description="Pro residues" evidence="17">
    <location>
        <begin position="1155"/>
        <end position="1164"/>
    </location>
</feature>
<keyword evidence="8 14" id="KW-0547">Nucleotide-binding</keyword>
<keyword evidence="4 15" id="KW-0728">SH3 domain</keyword>
<dbReference type="KEGG" id="tng:GSTEN00035806G001"/>
<dbReference type="SUPFAM" id="SSF56112">
    <property type="entry name" value="Protein kinase-like (PK-like)"/>
    <property type="match status" value="1"/>
</dbReference>
<dbReference type="PANTHER" id="PTHR44329">
    <property type="entry name" value="SERINE/THREONINE-PROTEIN KINASE TNNI3K-RELATED"/>
    <property type="match status" value="1"/>
</dbReference>